<feature type="compositionally biased region" description="Low complexity" evidence="1">
    <location>
        <begin position="46"/>
        <end position="62"/>
    </location>
</feature>
<feature type="region of interest" description="Disordered" evidence="1">
    <location>
        <begin position="1394"/>
        <end position="1431"/>
    </location>
</feature>
<dbReference type="Gene3D" id="1.10.357.50">
    <property type="match status" value="1"/>
</dbReference>
<dbReference type="InterPro" id="IPR052811">
    <property type="entry name" value="Glucose_resp_signaling"/>
</dbReference>
<dbReference type="Proteomes" id="UP000007241">
    <property type="component" value="Unassembled WGS sequence"/>
</dbReference>
<protein>
    <submittedName>
        <fullName evidence="5">Uncharacterized protein</fullName>
    </submittedName>
</protein>
<dbReference type="RefSeq" id="XP_006678748.1">
    <property type="nucleotide sequence ID" value="XM_006678685.1"/>
</dbReference>
<dbReference type="Gene3D" id="1.20.58.1100">
    <property type="match status" value="1"/>
</dbReference>
<reference evidence="5 6" key="1">
    <citation type="submission" date="2009-12" db="EMBL/GenBank/DDBJ databases">
        <title>The draft genome of Batrachochytrium dendrobatidis.</title>
        <authorList>
            <consortium name="US DOE Joint Genome Institute (JGI-PGF)"/>
            <person name="Kuo A."/>
            <person name="Salamov A."/>
            <person name="Schmutz J."/>
            <person name="Lucas S."/>
            <person name="Pitluck S."/>
            <person name="Rosenblum E."/>
            <person name="Stajich J."/>
            <person name="Eisen M."/>
            <person name="Grigoriev I.V."/>
        </authorList>
    </citation>
    <scope>NUCLEOTIDE SEQUENCE [LARGE SCALE GENOMIC DNA]</scope>
    <source>
        <strain evidence="6">JAM81 / FGSC 10211</strain>
    </source>
</reference>
<feature type="compositionally biased region" description="Basic and acidic residues" evidence="1">
    <location>
        <begin position="292"/>
        <end position="301"/>
    </location>
</feature>
<dbReference type="SMART" id="SM00239">
    <property type="entry name" value="C2"/>
    <property type="match status" value="2"/>
</dbReference>
<dbReference type="Pfam" id="PF06292">
    <property type="entry name" value="MUN"/>
    <property type="match status" value="1"/>
</dbReference>
<dbReference type="PANTHER" id="PTHR47263:SF1">
    <property type="entry name" value="C2 DOMAIN PROTEIN (AFU_ORTHOLOGUE AFUA_7G02350)"/>
    <property type="match status" value="1"/>
</dbReference>
<feature type="compositionally biased region" description="Basic and acidic residues" evidence="1">
    <location>
        <begin position="531"/>
        <end position="569"/>
    </location>
</feature>
<feature type="domain" description="MHD1" evidence="3">
    <location>
        <begin position="1117"/>
        <end position="1245"/>
    </location>
</feature>
<dbReference type="HOGENOM" id="CLU_238559_0_0_1"/>
<feature type="compositionally biased region" description="Low complexity" evidence="1">
    <location>
        <begin position="134"/>
        <end position="145"/>
    </location>
</feature>
<dbReference type="InterPro" id="IPR035892">
    <property type="entry name" value="C2_domain_sf"/>
</dbReference>
<organism evidence="5 6">
    <name type="scientific">Batrachochytrium dendrobatidis (strain JAM81 / FGSC 10211)</name>
    <name type="common">Frog chytrid fungus</name>
    <dbReference type="NCBI Taxonomy" id="684364"/>
    <lineage>
        <taxon>Eukaryota</taxon>
        <taxon>Fungi</taxon>
        <taxon>Fungi incertae sedis</taxon>
        <taxon>Chytridiomycota</taxon>
        <taxon>Chytridiomycota incertae sedis</taxon>
        <taxon>Chytridiomycetes</taxon>
        <taxon>Rhizophydiales</taxon>
        <taxon>Rhizophydiales incertae sedis</taxon>
        <taxon>Batrachochytrium</taxon>
    </lineage>
</organism>
<feature type="domain" description="C2" evidence="2">
    <location>
        <begin position="1339"/>
        <end position="1500"/>
    </location>
</feature>
<dbReference type="CDD" id="cd00030">
    <property type="entry name" value="C2"/>
    <property type="match status" value="1"/>
</dbReference>
<proteinExistence type="predicted"/>
<feature type="compositionally biased region" description="Basic and acidic residues" evidence="1">
    <location>
        <begin position="166"/>
        <end position="210"/>
    </location>
</feature>
<evidence type="ECO:0000259" key="3">
    <source>
        <dbReference type="PROSITE" id="PS51258"/>
    </source>
</evidence>
<dbReference type="Pfam" id="PF00168">
    <property type="entry name" value="C2"/>
    <property type="match status" value="2"/>
</dbReference>
<evidence type="ECO:0000259" key="4">
    <source>
        <dbReference type="PROSITE" id="PS51259"/>
    </source>
</evidence>
<dbReference type="PROSITE" id="PS51259">
    <property type="entry name" value="MHD2"/>
    <property type="match status" value="1"/>
</dbReference>
<dbReference type="GeneID" id="18243082"/>
<name>F4P1L0_BATDJ</name>
<sequence length="1782" mass="198805">MVYTFILFYLHIGRPTGSSSDKQSGYIRDRSGGDNPRLPNRALSPNLSGTSQSRSTSNSNANHSDYYRNPDAGIYMKRPPESTEGSANLPSTSTTSGITRSRDDLSYSSKTPTDRAKATLFNPQYNNSAPSINTSASLQSTTTSSKTDRSLSRGLSTESAPAYNNRSERGESSKDLRSSDQIDTRDRSAKSPDLSSIRDRSMRRIDRDRSGPISSNSITTSTAQAKSDDREPLSSTLSSSSSRKSPLLMRPAASNNSGSSVGLDSRNAMRPSGSTGRAAVSSNSTPDAFDSMLRDLDDIDSHGPPPTSSRVAISSSSNARRAVGPDYDRLSQSIDRLMESPALSNGNAARADRSAVSSGGARSVDRLNDRNTSSTAIMDSRRKTDFDSDKNSGSAGSPGSTTPDRSPMSPRGSSATSTSFSSAGRTDRRLRDNMRSPPPLRTDGSSSLRAENRQRSGSDPNLNVADPNERRGLSRSRVVDRDRESPRPSYRSAQNRPEDIDSSPATDRDSASQRANRFAGRPSSPSAAQPDSDKGQDSVMQEKERKEMERQRRELENLKSEQREADRQELVRVAAERQKRIQADRERRGSDTREFMLLSRSPINEALVVSDYIRALISTLRSDPTVTPIPDDFTSPDAYQSWRMNMNVSLQKVLVNVLKLRFLKPQGKPGEVPQTEIKLFFKVVQACGLIAKEGRSRDAYCSIEFGDLSGRKKSKHAPETTIWKTEVVQGTTNPTWNQHLNFDVHNLTDKIHVEVWDSLKDQFLGIAKVNISDVITRSAREGYISMWIRLEPRDAKNKDKYVGGKILLEAAIDKDDNNRRPNGGQPDKPQTFEQFQQHLNSCRLSGKALYRTLLRSSLLLDLHSNQNNQPPNSGVGPPPPQSDQDVLSEESVTMLRILSRVWGVGESVQVMLYMQLLLEKYKTDQVPVTEILKAFEILFANVKREGWVPTPEHPMFVGLLQDLQDHFQTQVTKYKEFFPKNRPARALETSILILRMIQKSPLFRQAHPEMHASFREELRQMLLEALIVKFQRFREHTAPLDDSDVESVVEGINRLAELVSEEIEIDNKYFQSSFSNELDIVRLTAENHLKYFVLTLEDASELLASQNAVESASKLVFELYKKVKVMHERYAKLVPGLKSLSINAGFNAERWFSPFMMKWLDKLQDKTVEWVSNAVKADTFEPNDGATEDGFPPHSSSVTDIFSAIYSELEFITDLGWSDPLENAVFFQSFAKTVNKAIEQYCDAIAIGELKRASDGPTTAAGAMNAFALNLLGGRSTAPKDIQHDSCVKLRNIEYAMSKLRDMYRMMNVAAITKTVSDHRKSMAPTRRGGKNPLAAIAGAGAKTPTAAGDQEELITGAFKIHASFAENIKPINKYGMSSPYIIVRVPEGTVVPPPALDTSALKTTRSKSQNSPSNQESAPPTPPAPTTLTGSSCELLRTRVIQDTVNPTWDETFQIIFPPISQLEIQCWSRNLITFDELIGTALIDLSSRTRLRRKLVDNQTHDIFVELEPQGRLLLRLTMEGEQEDVAFWFRRTNERLIRTRDDFLRSVVAKISPYIKEVISKALKDLEAVPVKAGFFSSLTTAVQYSNLTAAGASIDTSVTELDTDVYLAPLMDYLNKNLEILCSLLSPPMAQEVIKRAWEDALVVIESVLVPGLYGQIESTRRVLNRRQVSLLKWSLSILRDFFHADGQGMGLPMSVLDTRKYVDISHLNECYFNELTVLKREYEVSANSGRDCGLILRLIRFRFERDEGANASVSGWRDEGKAWVDDQLMKQREMSRK</sequence>
<dbReference type="EMBL" id="GL882883">
    <property type="protein sequence ID" value="EGF80924.1"/>
    <property type="molecule type" value="Genomic_DNA"/>
</dbReference>
<feature type="domain" description="C2" evidence="2">
    <location>
        <begin position="665"/>
        <end position="788"/>
    </location>
</feature>
<feature type="compositionally biased region" description="Polar residues" evidence="1">
    <location>
        <begin position="253"/>
        <end position="262"/>
    </location>
</feature>
<feature type="compositionally biased region" description="Polar residues" evidence="1">
    <location>
        <begin position="1401"/>
        <end position="1418"/>
    </location>
</feature>
<evidence type="ECO:0000313" key="6">
    <source>
        <dbReference type="Proteomes" id="UP000007241"/>
    </source>
</evidence>
<feature type="compositionally biased region" description="Low complexity" evidence="1">
    <location>
        <begin position="308"/>
        <end position="322"/>
    </location>
</feature>
<feature type="compositionally biased region" description="Low complexity" evidence="1">
    <location>
        <begin position="233"/>
        <end position="248"/>
    </location>
</feature>
<dbReference type="STRING" id="684364.F4P1L0"/>
<accession>F4P1L0</accession>
<dbReference type="SUPFAM" id="SSF49562">
    <property type="entry name" value="C2 domain (Calcium/lipid-binding domain, CaLB)"/>
    <property type="match status" value="2"/>
</dbReference>
<feature type="region of interest" description="Disordered" evidence="1">
    <location>
        <begin position="864"/>
        <end position="888"/>
    </location>
</feature>
<evidence type="ECO:0000259" key="2">
    <source>
        <dbReference type="PROSITE" id="PS50004"/>
    </source>
</evidence>
<feature type="compositionally biased region" description="Low complexity" evidence="1">
    <location>
        <begin position="864"/>
        <end position="875"/>
    </location>
</feature>
<dbReference type="PANTHER" id="PTHR47263">
    <property type="entry name" value="ADENYLATE CYCLASE ACTIVATION PROTEIN GIT1"/>
    <property type="match status" value="1"/>
</dbReference>
<feature type="domain" description="MHD2" evidence="4">
    <location>
        <begin position="1608"/>
        <end position="1727"/>
    </location>
</feature>
<feature type="compositionally biased region" description="Polar residues" evidence="1">
    <location>
        <begin position="153"/>
        <end position="165"/>
    </location>
</feature>
<feature type="compositionally biased region" description="Polar residues" evidence="1">
    <location>
        <begin position="272"/>
        <end position="286"/>
    </location>
</feature>
<dbReference type="PROSITE" id="PS51258">
    <property type="entry name" value="MHD1"/>
    <property type="match status" value="1"/>
</dbReference>
<feature type="compositionally biased region" description="Basic and acidic residues" evidence="1">
    <location>
        <begin position="379"/>
        <end position="390"/>
    </location>
</feature>
<feature type="region of interest" description="Disordered" evidence="1">
    <location>
        <begin position="16"/>
        <end position="569"/>
    </location>
</feature>
<dbReference type="PROSITE" id="PS50004">
    <property type="entry name" value="C2"/>
    <property type="match status" value="2"/>
</dbReference>
<feature type="compositionally biased region" description="Low complexity" evidence="1">
    <location>
        <begin position="392"/>
        <end position="424"/>
    </location>
</feature>
<dbReference type="InterPro" id="IPR010439">
    <property type="entry name" value="MUN_dom"/>
</dbReference>
<feature type="compositionally biased region" description="Polar residues" evidence="1">
    <location>
        <begin position="121"/>
        <end position="133"/>
    </location>
</feature>
<dbReference type="InterPro" id="IPR014772">
    <property type="entry name" value="Munc13_dom-2"/>
</dbReference>
<dbReference type="Gene3D" id="2.60.40.150">
    <property type="entry name" value="C2 domain"/>
    <property type="match status" value="2"/>
</dbReference>
<dbReference type="InterPro" id="IPR014770">
    <property type="entry name" value="Munc13_1"/>
</dbReference>
<dbReference type="InterPro" id="IPR000008">
    <property type="entry name" value="C2_dom"/>
</dbReference>
<gene>
    <name evidence="5" type="ORF">BATDEDRAFT_88240</name>
</gene>
<evidence type="ECO:0000313" key="5">
    <source>
        <dbReference type="EMBL" id="EGF80924.1"/>
    </source>
</evidence>
<feature type="compositionally biased region" description="Basic and acidic residues" evidence="1">
    <location>
        <begin position="425"/>
        <end position="434"/>
    </location>
</feature>
<feature type="compositionally biased region" description="Polar residues" evidence="1">
    <location>
        <begin position="212"/>
        <end position="225"/>
    </location>
</feature>
<dbReference type="InParanoid" id="F4P1L0"/>
<dbReference type="OrthoDB" id="2015333at2759"/>
<evidence type="ECO:0000256" key="1">
    <source>
        <dbReference type="SAM" id="MobiDB-lite"/>
    </source>
</evidence>
<keyword evidence="6" id="KW-1185">Reference proteome</keyword>
<feature type="compositionally biased region" description="Basic and acidic residues" evidence="1">
    <location>
        <begin position="467"/>
        <end position="486"/>
    </location>
</feature>